<evidence type="ECO:0000259" key="4">
    <source>
        <dbReference type="PROSITE" id="PS50043"/>
    </source>
</evidence>
<gene>
    <name evidence="5" type="ORF">WKW77_03260</name>
</gene>
<dbReference type="InterPro" id="IPR036388">
    <property type="entry name" value="WH-like_DNA-bd_sf"/>
</dbReference>
<evidence type="ECO:0000313" key="5">
    <source>
        <dbReference type="EMBL" id="MEJ8810067.1"/>
    </source>
</evidence>
<proteinExistence type="predicted"/>
<dbReference type="InterPro" id="IPR027417">
    <property type="entry name" value="P-loop_NTPase"/>
</dbReference>
<dbReference type="SUPFAM" id="SSF46894">
    <property type="entry name" value="C-terminal effector domain of the bipartite response regulators"/>
    <property type="match status" value="1"/>
</dbReference>
<dbReference type="PANTHER" id="PTHR44688:SF16">
    <property type="entry name" value="DNA-BINDING TRANSCRIPTIONAL ACTIVATOR DEVR_DOSR"/>
    <property type="match status" value="1"/>
</dbReference>
<keyword evidence="3" id="KW-0804">Transcription</keyword>
<dbReference type="PROSITE" id="PS50043">
    <property type="entry name" value="HTH_LUXR_2"/>
    <property type="match status" value="1"/>
</dbReference>
<comment type="caution">
    <text evidence="5">The sequence shown here is derived from an EMBL/GenBank/DDBJ whole genome shotgun (WGS) entry which is preliminary data.</text>
</comment>
<dbReference type="PANTHER" id="PTHR44688">
    <property type="entry name" value="DNA-BINDING TRANSCRIPTIONAL ACTIVATOR DEVR_DOSR"/>
    <property type="match status" value="1"/>
</dbReference>
<dbReference type="Proteomes" id="UP001365846">
    <property type="component" value="Unassembled WGS sequence"/>
</dbReference>
<keyword evidence="1" id="KW-0805">Transcription regulation</keyword>
<dbReference type="RefSeq" id="WP_340355371.1">
    <property type="nucleotide sequence ID" value="NZ_JBBKZU010000001.1"/>
</dbReference>
<dbReference type="SUPFAM" id="SSF52540">
    <property type="entry name" value="P-loop containing nucleoside triphosphate hydrolases"/>
    <property type="match status" value="1"/>
</dbReference>
<dbReference type="Gene3D" id="1.10.10.10">
    <property type="entry name" value="Winged helix-like DNA-binding domain superfamily/Winged helix DNA-binding domain"/>
    <property type="match status" value="1"/>
</dbReference>
<dbReference type="InterPro" id="IPR000792">
    <property type="entry name" value="Tscrpt_reg_LuxR_C"/>
</dbReference>
<evidence type="ECO:0000256" key="3">
    <source>
        <dbReference type="ARBA" id="ARBA00023163"/>
    </source>
</evidence>
<dbReference type="Pfam" id="PF00196">
    <property type="entry name" value="GerE"/>
    <property type="match status" value="1"/>
</dbReference>
<dbReference type="CDD" id="cd06170">
    <property type="entry name" value="LuxR_C_like"/>
    <property type="match status" value="1"/>
</dbReference>
<evidence type="ECO:0000256" key="2">
    <source>
        <dbReference type="ARBA" id="ARBA00023125"/>
    </source>
</evidence>
<feature type="domain" description="HTH luxR-type" evidence="4">
    <location>
        <begin position="826"/>
        <end position="891"/>
    </location>
</feature>
<dbReference type="InterPro" id="IPR049945">
    <property type="entry name" value="AAA_22"/>
</dbReference>
<dbReference type="Pfam" id="PF25873">
    <property type="entry name" value="WHD_MalT"/>
    <property type="match status" value="1"/>
</dbReference>
<organism evidence="5 6">
    <name type="scientific">Variovorax ureilyticus</name>
    <dbReference type="NCBI Taxonomy" id="1836198"/>
    <lineage>
        <taxon>Bacteria</taxon>
        <taxon>Pseudomonadati</taxon>
        <taxon>Pseudomonadota</taxon>
        <taxon>Betaproteobacteria</taxon>
        <taxon>Burkholderiales</taxon>
        <taxon>Comamonadaceae</taxon>
        <taxon>Variovorax</taxon>
    </lineage>
</organism>
<protein>
    <submittedName>
        <fullName evidence="5">LuxR C-terminal-related transcriptional regulator</fullName>
    </submittedName>
</protein>
<keyword evidence="2" id="KW-0238">DNA-binding</keyword>
<dbReference type="Pfam" id="PF13401">
    <property type="entry name" value="AAA_22"/>
    <property type="match status" value="1"/>
</dbReference>
<evidence type="ECO:0000256" key="1">
    <source>
        <dbReference type="ARBA" id="ARBA00023015"/>
    </source>
</evidence>
<dbReference type="PRINTS" id="PR00038">
    <property type="entry name" value="HTHLUXR"/>
</dbReference>
<dbReference type="EMBL" id="JBBKZU010000001">
    <property type="protein sequence ID" value="MEJ8810067.1"/>
    <property type="molecule type" value="Genomic_DNA"/>
</dbReference>
<reference evidence="5 6" key="1">
    <citation type="submission" date="2024-03" db="EMBL/GenBank/DDBJ databases">
        <title>Novel species of the genus Variovorax.</title>
        <authorList>
            <person name="Liu Q."/>
            <person name="Xin Y.-H."/>
        </authorList>
    </citation>
    <scope>NUCLEOTIDE SEQUENCE [LARGE SCALE GENOMIC DNA]</scope>
    <source>
        <strain evidence="5 6">KACC 18899</strain>
    </source>
</reference>
<dbReference type="Gene3D" id="1.25.40.10">
    <property type="entry name" value="Tetratricopeptide repeat domain"/>
    <property type="match status" value="1"/>
</dbReference>
<dbReference type="SMART" id="SM00421">
    <property type="entry name" value="HTH_LUXR"/>
    <property type="match status" value="1"/>
</dbReference>
<accession>A0ABU8V8T9</accession>
<dbReference type="InterPro" id="IPR011990">
    <property type="entry name" value="TPR-like_helical_dom_sf"/>
</dbReference>
<name>A0ABU8V8T9_9BURK</name>
<sequence>MTSETPSPDSAGDDLLLRVSPPRVPRHLLSRPRLLANDPAFRGVPAILIQAPAGFGKTSLLAQWRLEHLSHGLVVAWVSVQPRDTPQRLAQALAMAVRRSSGRSTFGHVLLDAVGPSSLEGITIWLAELAQTALDVVLIVDEAERLPAASREALAYLLRNAPPNLRTIIAARPDCNLDIDDLIAYGQCVVVGPAMLRFKLEETLELVHERFGATIDNDTAARLHALTEGWPLGLQLSLTVMARGADVTGIAGIGGQLRDQFMTLLLANLDAADREFLTRIAILDHLHPELCRRVAEIDDATERLARLSRDTPVFVAAEQGDWLRMHMLARDVLREAFTALPTEQQEGAHARAAAWLAERGMLEDAARHALVAGQRELAYELAERSLYEAIVKHGRQGVVLEWLAQLPADELDRRPRLLLAAAWTLAISERHEDAGRMVARIQAHQSSDRPDPTLQCECALILSGAAVFADDPDRFAALHDPWAESPPLRDPMLLQVHANRTAYRTLLEGDPALARLRQQQSPRGDFGRGQGFVGRWGEFIIGLSYVWEGQVLLVESLLQPAVASADAELGRRNSFSCMLAALLASAMWERGRPADASALLADRIDVLERSGLPESLLLAYRTMARMAMAEGAEHRVIELLGALDAVGSARSLPRLRVASLLEQVRMHARRYRAGTCRELCQRIDAMLDDPSLPQGRLWRRGVDALRGLAQGYAAIASQDWRAALEPLARADELAQALRQGRFRIEIMGMRAFALDRCGERAGSAMLREAMDLAQSYGLVRVFEDAHPDLGQWVRQVAEQGGEPGRAAAPAMAPARPAPAREIPLPTAARGMVLTPKERQVLELLARNLSNKEIGRAMQVGETTVKWHVKNLLAKLDAGTRKEVVVRARILGLIQPGD</sequence>
<keyword evidence="6" id="KW-1185">Reference proteome</keyword>
<dbReference type="InterPro" id="IPR059106">
    <property type="entry name" value="WHD_MalT"/>
</dbReference>
<dbReference type="InterPro" id="IPR016032">
    <property type="entry name" value="Sig_transdc_resp-reg_C-effctor"/>
</dbReference>
<evidence type="ECO:0000313" key="6">
    <source>
        <dbReference type="Proteomes" id="UP001365846"/>
    </source>
</evidence>